<dbReference type="EMBL" id="BGZK01000923">
    <property type="protein sequence ID" value="GBP65221.1"/>
    <property type="molecule type" value="Genomic_DNA"/>
</dbReference>
<protein>
    <submittedName>
        <fullName evidence="1">Uncharacterized protein</fullName>
    </submittedName>
</protein>
<keyword evidence="2" id="KW-1185">Reference proteome</keyword>
<dbReference type="Proteomes" id="UP000299102">
    <property type="component" value="Unassembled WGS sequence"/>
</dbReference>
<organism evidence="1 2">
    <name type="scientific">Eumeta variegata</name>
    <name type="common">Bagworm moth</name>
    <name type="synonym">Eumeta japonica</name>
    <dbReference type="NCBI Taxonomy" id="151549"/>
    <lineage>
        <taxon>Eukaryota</taxon>
        <taxon>Metazoa</taxon>
        <taxon>Ecdysozoa</taxon>
        <taxon>Arthropoda</taxon>
        <taxon>Hexapoda</taxon>
        <taxon>Insecta</taxon>
        <taxon>Pterygota</taxon>
        <taxon>Neoptera</taxon>
        <taxon>Endopterygota</taxon>
        <taxon>Lepidoptera</taxon>
        <taxon>Glossata</taxon>
        <taxon>Ditrysia</taxon>
        <taxon>Tineoidea</taxon>
        <taxon>Psychidae</taxon>
        <taxon>Oiketicinae</taxon>
        <taxon>Eumeta</taxon>
    </lineage>
</organism>
<accession>A0A4C1XN25</accession>
<name>A0A4C1XN25_EUMVA</name>
<evidence type="ECO:0000313" key="2">
    <source>
        <dbReference type="Proteomes" id="UP000299102"/>
    </source>
</evidence>
<comment type="caution">
    <text evidence="1">The sequence shown here is derived from an EMBL/GenBank/DDBJ whole genome shotgun (WGS) entry which is preliminary data.</text>
</comment>
<evidence type="ECO:0000313" key="1">
    <source>
        <dbReference type="EMBL" id="GBP65221.1"/>
    </source>
</evidence>
<sequence length="117" mass="13220">MTHWTKGLSFSGLSMMHWTRGLSFSLSTRQRKVVLANERVIYERVGDHRRPWTPPVPSDSPVLCSAFTLAGQRLIKIAITDENYDDRYLTDLSKRVASGFDLSVVTKILSPVLTPVE</sequence>
<proteinExistence type="predicted"/>
<reference evidence="1 2" key="1">
    <citation type="journal article" date="2019" name="Commun. Biol.">
        <title>The bagworm genome reveals a unique fibroin gene that provides high tensile strength.</title>
        <authorList>
            <person name="Kono N."/>
            <person name="Nakamura H."/>
            <person name="Ohtoshi R."/>
            <person name="Tomita M."/>
            <person name="Numata K."/>
            <person name="Arakawa K."/>
        </authorList>
    </citation>
    <scope>NUCLEOTIDE SEQUENCE [LARGE SCALE GENOMIC DNA]</scope>
</reference>
<gene>
    <name evidence="1" type="ORF">EVAR_49021_1</name>
</gene>
<dbReference type="AlphaFoldDB" id="A0A4C1XN25"/>